<name>A0A1A8TJC2_9GAMM</name>
<gene>
    <name evidence="2" type="ORF">MSP8886_02494</name>
</gene>
<accession>A0A1A8TJC2</accession>
<evidence type="ECO:0000313" key="3">
    <source>
        <dbReference type="Proteomes" id="UP000092544"/>
    </source>
</evidence>
<reference evidence="2 3" key="1">
    <citation type="submission" date="2016-06" db="EMBL/GenBank/DDBJ databases">
        <authorList>
            <person name="Kjaerup R.B."/>
            <person name="Dalgaard T.S."/>
            <person name="Juul-Madsen H.R."/>
        </authorList>
    </citation>
    <scope>NUCLEOTIDE SEQUENCE [LARGE SCALE GENOMIC DNA]</scope>
    <source>
        <strain evidence="2 3">CECT 8886</strain>
    </source>
</reference>
<dbReference type="OrthoDB" id="6892799at2"/>
<keyword evidence="3" id="KW-1185">Reference proteome</keyword>
<dbReference type="STRING" id="1792290.MSP8886_02494"/>
<dbReference type="Proteomes" id="UP000092544">
    <property type="component" value="Unassembled WGS sequence"/>
</dbReference>
<evidence type="ECO:0000259" key="1">
    <source>
        <dbReference type="Pfam" id="PF00903"/>
    </source>
</evidence>
<evidence type="ECO:0000313" key="2">
    <source>
        <dbReference type="EMBL" id="SBS32616.1"/>
    </source>
</evidence>
<dbReference type="InterPro" id="IPR029068">
    <property type="entry name" value="Glyas_Bleomycin-R_OHBP_Dase"/>
</dbReference>
<protein>
    <submittedName>
        <fullName evidence="2">Glyoxalase-like domain protein</fullName>
    </submittedName>
</protein>
<proteinExistence type="predicted"/>
<dbReference type="RefSeq" id="WP_067016852.1">
    <property type="nucleotide sequence ID" value="NZ_FLOB01000005.1"/>
</dbReference>
<dbReference type="Pfam" id="PF00903">
    <property type="entry name" value="Glyoxalase"/>
    <property type="match status" value="1"/>
</dbReference>
<dbReference type="InterPro" id="IPR004360">
    <property type="entry name" value="Glyas_Fos-R_dOase_dom"/>
</dbReference>
<organism evidence="2 3">
    <name type="scientific">Marinomonas spartinae</name>
    <dbReference type="NCBI Taxonomy" id="1792290"/>
    <lineage>
        <taxon>Bacteria</taxon>
        <taxon>Pseudomonadati</taxon>
        <taxon>Pseudomonadota</taxon>
        <taxon>Gammaproteobacteria</taxon>
        <taxon>Oceanospirillales</taxon>
        <taxon>Oceanospirillaceae</taxon>
        <taxon>Marinomonas</taxon>
    </lineage>
</organism>
<sequence length="119" mass="12923">MTPTAILVHVPDVPLGLAWYQKAFPQAVPKYLADFDFTILDINGFSLEIVLADEKVGAGKSGTVLYWSVDSLEASLRHFESLGASVYRGPMAIESGFGMCQVADPFGNLIGLRGKWQVC</sequence>
<dbReference type="EMBL" id="FLOB01000005">
    <property type="protein sequence ID" value="SBS32616.1"/>
    <property type="molecule type" value="Genomic_DNA"/>
</dbReference>
<feature type="domain" description="Glyoxalase/fosfomycin resistance/dioxygenase" evidence="1">
    <location>
        <begin position="7"/>
        <end position="110"/>
    </location>
</feature>
<dbReference type="Gene3D" id="3.10.180.10">
    <property type="entry name" value="2,3-Dihydroxybiphenyl 1,2-Dioxygenase, domain 1"/>
    <property type="match status" value="1"/>
</dbReference>
<dbReference type="AlphaFoldDB" id="A0A1A8TJC2"/>
<dbReference type="SUPFAM" id="SSF54593">
    <property type="entry name" value="Glyoxalase/Bleomycin resistance protein/Dihydroxybiphenyl dioxygenase"/>
    <property type="match status" value="1"/>
</dbReference>